<feature type="transmembrane region" description="Helical" evidence="5">
    <location>
        <begin position="54"/>
        <end position="73"/>
    </location>
</feature>
<evidence type="ECO:0000256" key="2">
    <source>
        <dbReference type="ARBA" id="ARBA00022692"/>
    </source>
</evidence>
<accession>A0A931AKB0</accession>
<dbReference type="RefSeq" id="WP_195899527.1">
    <property type="nucleotide sequence ID" value="NZ_JADOGI010000128.1"/>
</dbReference>
<evidence type="ECO:0000313" key="8">
    <source>
        <dbReference type="Proteomes" id="UP000605361"/>
    </source>
</evidence>
<feature type="transmembrane region" description="Helical" evidence="5">
    <location>
        <begin position="12"/>
        <end position="33"/>
    </location>
</feature>
<dbReference type="InterPro" id="IPR009908">
    <property type="entry name" value="Methylamine_util_MauE"/>
</dbReference>
<keyword evidence="2 5" id="KW-0812">Transmembrane</keyword>
<protein>
    <recommendedName>
        <fullName evidence="6">Methylamine utilisation protein MauE domain-containing protein</fullName>
    </recommendedName>
</protein>
<dbReference type="Pfam" id="PF07291">
    <property type="entry name" value="MauE"/>
    <property type="match status" value="1"/>
</dbReference>
<evidence type="ECO:0000259" key="6">
    <source>
        <dbReference type="Pfam" id="PF07291"/>
    </source>
</evidence>
<evidence type="ECO:0000256" key="5">
    <source>
        <dbReference type="SAM" id="Phobius"/>
    </source>
</evidence>
<evidence type="ECO:0000256" key="4">
    <source>
        <dbReference type="ARBA" id="ARBA00023136"/>
    </source>
</evidence>
<comment type="caution">
    <text evidence="7">The sequence shown here is derived from an EMBL/GenBank/DDBJ whole genome shotgun (WGS) entry which is preliminary data.</text>
</comment>
<dbReference type="EMBL" id="JADOGI010000128">
    <property type="protein sequence ID" value="MBF8190607.1"/>
    <property type="molecule type" value="Genomic_DNA"/>
</dbReference>
<reference evidence="7" key="1">
    <citation type="submission" date="2020-11" db="EMBL/GenBank/DDBJ databases">
        <title>Whole-genome analyses of Nonomuraea sp. K274.</title>
        <authorList>
            <person name="Veyisoglu A."/>
        </authorList>
    </citation>
    <scope>NUCLEOTIDE SEQUENCE</scope>
    <source>
        <strain evidence="7">K274</strain>
    </source>
</reference>
<keyword evidence="4 5" id="KW-0472">Membrane</keyword>
<evidence type="ECO:0000256" key="1">
    <source>
        <dbReference type="ARBA" id="ARBA00004141"/>
    </source>
</evidence>
<feature type="domain" description="Methylamine utilisation protein MauE" evidence="6">
    <location>
        <begin position="3"/>
        <end position="68"/>
    </location>
</feature>
<comment type="subcellular location">
    <subcellularLocation>
        <location evidence="1">Membrane</location>
        <topology evidence="1">Multi-pass membrane protein</topology>
    </subcellularLocation>
</comment>
<dbReference type="AlphaFoldDB" id="A0A931AKB0"/>
<organism evidence="7 8">
    <name type="scientific">Nonomuraea cypriaca</name>
    <dbReference type="NCBI Taxonomy" id="1187855"/>
    <lineage>
        <taxon>Bacteria</taxon>
        <taxon>Bacillati</taxon>
        <taxon>Actinomycetota</taxon>
        <taxon>Actinomycetes</taxon>
        <taxon>Streptosporangiales</taxon>
        <taxon>Streptosporangiaceae</taxon>
        <taxon>Nonomuraea</taxon>
    </lineage>
</organism>
<sequence>MLTVLVPATRVLGLSLAGGTLALFAAVLARALLSGRRSSCACFGTRSSPLAWRHVVRNGLLGAMAAVAAGYAATAPPFRPDLSGVVVAALAAVPVVIGVVALDDLWDLLGAG</sequence>
<evidence type="ECO:0000313" key="7">
    <source>
        <dbReference type="EMBL" id="MBF8190607.1"/>
    </source>
</evidence>
<name>A0A931AKB0_9ACTN</name>
<proteinExistence type="predicted"/>
<dbReference type="GO" id="GO:0030416">
    <property type="term" value="P:methylamine metabolic process"/>
    <property type="evidence" value="ECO:0007669"/>
    <property type="project" value="InterPro"/>
</dbReference>
<feature type="transmembrane region" description="Helical" evidence="5">
    <location>
        <begin position="85"/>
        <end position="106"/>
    </location>
</feature>
<dbReference type="Proteomes" id="UP000605361">
    <property type="component" value="Unassembled WGS sequence"/>
</dbReference>
<dbReference type="GO" id="GO:0016020">
    <property type="term" value="C:membrane"/>
    <property type="evidence" value="ECO:0007669"/>
    <property type="project" value="UniProtKB-SubCell"/>
</dbReference>
<gene>
    <name evidence="7" type="ORF">ITP53_33825</name>
</gene>
<keyword evidence="3 5" id="KW-1133">Transmembrane helix</keyword>
<evidence type="ECO:0000256" key="3">
    <source>
        <dbReference type="ARBA" id="ARBA00022989"/>
    </source>
</evidence>
<keyword evidence="8" id="KW-1185">Reference proteome</keyword>